<accession>A0A0G0Z2J4</accession>
<dbReference type="Pfam" id="PF00403">
    <property type="entry name" value="HMA"/>
    <property type="match status" value="1"/>
</dbReference>
<dbReference type="GO" id="GO:0046872">
    <property type="term" value="F:metal ion binding"/>
    <property type="evidence" value="ECO:0007669"/>
    <property type="project" value="InterPro"/>
</dbReference>
<feature type="transmembrane region" description="Helical" evidence="1">
    <location>
        <begin position="318"/>
        <end position="336"/>
    </location>
</feature>
<dbReference type="PATRIC" id="fig|1618378.3.peg.417"/>
<evidence type="ECO:0000259" key="2">
    <source>
        <dbReference type="PROSITE" id="PS50846"/>
    </source>
</evidence>
<dbReference type="Pfam" id="PF13473">
    <property type="entry name" value="Cupredoxin_1"/>
    <property type="match status" value="1"/>
</dbReference>
<dbReference type="PANTHER" id="PTHR42208:SF1">
    <property type="entry name" value="HEAVY METAL TRANSPORTER"/>
    <property type="match status" value="1"/>
</dbReference>
<feature type="transmembrane region" description="Helical" evidence="1">
    <location>
        <begin position="283"/>
        <end position="306"/>
    </location>
</feature>
<evidence type="ECO:0000313" key="3">
    <source>
        <dbReference type="EMBL" id="KKS43010.1"/>
    </source>
</evidence>
<dbReference type="InterPro" id="IPR006121">
    <property type="entry name" value="HMA_dom"/>
</dbReference>
<dbReference type="SUPFAM" id="SSF49503">
    <property type="entry name" value="Cupredoxins"/>
    <property type="match status" value="1"/>
</dbReference>
<dbReference type="EMBL" id="LCDA01000003">
    <property type="protein sequence ID" value="KKS43010.1"/>
    <property type="molecule type" value="Genomic_DNA"/>
</dbReference>
<feature type="transmembrane region" description="Helical" evidence="1">
    <location>
        <begin position="170"/>
        <end position="194"/>
    </location>
</feature>
<comment type="caution">
    <text evidence="3">The sequence shown here is derived from an EMBL/GenBank/DDBJ whole genome shotgun (WGS) entry which is preliminary data.</text>
</comment>
<evidence type="ECO:0000313" key="4">
    <source>
        <dbReference type="Proteomes" id="UP000033854"/>
    </source>
</evidence>
<dbReference type="InterPro" id="IPR008972">
    <property type="entry name" value="Cupredoxin"/>
</dbReference>
<dbReference type="AlphaFoldDB" id="A0A0G0Z2J4"/>
<keyword evidence="1" id="KW-0472">Membrane</keyword>
<feature type="transmembrane region" description="Helical" evidence="1">
    <location>
        <begin position="125"/>
        <end position="149"/>
    </location>
</feature>
<dbReference type="InterPro" id="IPR039447">
    <property type="entry name" value="UreH-like_TM_dom"/>
</dbReference>
<keyword evidence="1" id="KW-1133">Transmembrane helix</keyword>
<dbReference type="PROSITE" id="PS50846">
    <property type="entry name" value="HMA_2"/>
    <property type="match status" value="1"/>
</dbReference>
<keyword evidence="1" id="KW-0812">Transmembrane</keyword>
<feature type="transmembrane region" description="Helical" evidence="1">
    <location>
        <begin position="200"/>
        <end position="222"/>
    </location>
</feature>
<organism evidence="3 4">
    <name type="scientific">Candidatus Collierbacteria bacterium GW2011_GWA2_42_17</name>
    <dbReference type="NCBI Taxonomy" id="1618378"/>
    <lineage>
        <taxon>Bacteria</taxon>
        <taxon>Candidatus Collieribacteriota</taxon>
    </lineage>
</organism>
<dbReference type="PANTHER" id="PTHR42208">
    <property type="entry name" value="HEAVY METAL TRANSPORTER-RELATED"/>
    <property type="match status" value="1"/>
</dbReference>
<evidence type="ECO:0000256" key="1">
    <source>
        <dbReference type="SAM" id="Phobius"/>
    </source>
</evidence>
<feature type="transmembrane region" description="Helical" evidence="1">
    <location>
        <begin position="89"/>
        <end position="105"/>
    </location>
</feature>
<dbReference type="Gene3D" id="2.60.40.420">
    <property type="entry name" value="Cupredoxins - blue copper proteins"/>
    <property type="match status" value="1"/>
</dbReference>
<dbReference type="InterPro" id="IPR036163">
    <property type="entry name" value="HMA_dom_sf"/>
</dbReference>
<gene>
    <name evidence="3" type="ORF">UV06_C0003G0011</name>
</gene>
<dbReference type="CDD" id="cd00371">
    <property type="entry name" value="HMA"/>
    <property type="match status" value="1"/>
</dbReference>
<feature type="transmembrane region" description="Helical" evidence="1">
    <location>
        <begin position="253"/>
        <end position="277"/>
    </location>
</feature>
<name>A0A0G0Z2J4_9BACT</name>
<dbReference type="Gene3D" id="3.30.70.100">
    <property type="match status" value="1"/>
</dbReference>
<dbReference type="Proteomes" id="UP000033854">
    <property type="component" value="Unassembled WGS sequence"/>
</dbReference>
<sequence length="495" mass="52390">MHCASCEMIIEKKLRKEKGVLLVEVDLNKGLVEIATSGNSHLSEDYLNYLFKDDGYTFFSKPIDKSIQVKGKTECETACENKPSGEINYTPYMIAALFLAGFYILQKTGFASLVSVNSQSSLPVFFLFGILAGLSSCAALVGGIILSLSKQWLSIYDKNDSSLKKSEPHILFNVGRVLGYGVFGGLLGFLGNVFRVSPAFSASLVIGVSILMILLGLQMLGVKALAKYQLRFPKSITGKFSNEENFQGRFGPFLMGALTFFLPCGFTITVQALALASGNPLQGALIMAVFALGTIPGLLVIGLSSVKLFSNPEIAKQFSIVAGILVLFFAAFNINAQMSVLGLSNISDVLAATTSAGSSDKSRDTSLVPVVSGKQIIKMNASSRSYTPNRFKIKVGQPVRLEVTDVGTSGCTNAIISKLWNGQISLTQGKTSVKEFTPSKVGLYKFSCWMGMVSGTIEVVDGTGSSGTTTSTKPIESGAKGCGCGGGSGSCGGSK</sequence>
<dbReference type="Pfam" id="PF13386">
    <property type="entry name" value="DsbD_2"/>
    <property type="match status" value="1"/>
</dbReference>
<dbReference type="InterPro" id="IPR028096">
    <property type="entry name" value="EfeO_Cupredoxin"/>
</dbReference>
<feature type="domain" description="HMA" evidence="2">
    <location>
        <begin position="1"/>
        <end position="59"/>
    </location>
</feature>
<protein>
    <recommendedName>
        <fullName evidence="2">HMA domain-containing protein</fullName>
    </recommendedName>
</protein>
<proteinExistence type="predicted"/>
<reference evidence="3 4" key="1">
    <citation type="journal article" date="2015" name="Nature">
        <title>rRNA introns, odd ribosomes, and small enigmatic genomes across a large radiation of phyla.</title>
        <authorList>
            <person name="Brown C.T."/>
            <person name="Hug L.A."/>
            <person name="Thomas B.C."/>
            <person name="Sharon I."/>
            <person name="Castelle C.J."/>
            <person name="Singh A."/>
            <person name="Wilkins M.J."/>
            <person name="Williams K.H."/>
            <person name="Banfield J.F."/>
        </authorList>
    </citation>
    <scope>NUCLEOTIDE SEQUENCE [LARGE SCALE GENOMIC DNA]</scope>
</reference>
<dbReference type="SUPFAM" id="SSF55008">
    <property type="entry name" value="HMA, heavy metal-associated domain"/>
    <property type="match status" value="1"/>
</dbReference>